<organism evidence="1 2">
    <name type="scientific">Bordetella pertussis CHLA-26</name>
    <dbReference type="NCBI Taxonomy" id="1331284"/>
    <lineage>
        <taxon>Bacteria</taxon>
        <taxon>Pseudomonadati</taxon>
        <taxon>Pseudomonadota</taxon>
        <taxon>Betaproteobacteria</taxon>
        <taxon>Burkholderiales</taxon>
        <taxon>Alcaligenaceae</taxon>
        <taxon>Bordetella</taxon>
    </lineage>
</organism>
<protein>
    <submittedName>
        <fullName evidence="1">Uncharacterized protein</fullName>
    </submittedName>
</protein>
<dbReference type="AlphaFoldDB" id="A0AAI9IZH6"/>
<name>A0AAI9IZH6_BORPT</name>
<reference evidence="1 2" key="1">
    <citation type="journal article" date="2013" name="Genome Announc.">
        <title>Genome Sequences of 28 Bordetella pertussis U.S. Outbreak Strains Dating from 2010 to 2012.</title>
        <authorList>
            <person name="Harvill E.T."/>
            <person name="Goodfield L.L."/>
            <person name="Ivanov Y."/>
            <person name="Meyer J.A."/>
            <person name="Newth C."/>
            <person name="Cassiday P."/>
            <person name="Tondella M.L."/>
            <person name="Liao P."/>
            <person name="Zimmerman J."/>
            <person name="Meert K."/>
            <person name="Wessel D."/>
            <person name="Berger J."/>
            <person name="Dean J.M."/>
            <person name="Holubkov R."/>
            <person name="Burr J."/>
            <person name="Liu T."/>
            <person name="Brinkac L."/>
            <person name="Kim M."/>
            <person name="Losada L."/>
        </authorList>
    </citation>
    <scope>NUCLEOTIDE SEQUENCE [LARGE SCALE GENOMIC DNA]</scope>
    <source>
        <strain evidence="1 2">CHLA-26</strain>
    </source>
</reference>
<dbReference type="EMBL" id="AXSB02000037">
    <property type="protein sequence ID" value="ETH29748.1"/>
    <property type="molecule type" value="Genomic_DNA"/>
</dbReference>
<accession>A0AAI9IZH6</accession>
<comment type="caution">
    <text evidence="1">The sequence shown here is derived from an EMBL/GenBank/DDBJ whole genome shotgun (WGS) entry which is preliminary data.</text>
</comment>
<evidence type="ECO:0000313" key="1">
    <source>
        <dbReference type="EMBL" id="ETH29748.1"/>
    </source>
</evidence>
<evidence type="ECO:0000313" key="2">
    <source>
        <dbReference type="Proteomes" id="UP000018679"/>
    </source>
</evidence>
<proteinExistence type="predicted"/>
<gene>
    <name evidence="1" type="ORF">L566_0470</name>
</gene>
<dbReference type="Proteomes" id="UP000018679">
    <property type="component" value="Unassembled WGS sequence"/>
</dbReference>
<sequence>MARSDTGLFTLPRPRAGQADCLLQSAHCHWGVAISIPGSVSEQRPAPESQRQHTWWFRTPWR</sequence>